<dbReference type="Gene3D" id="1.10.132.20">
    <property type="entry name" value="Ribosome-recycling factor"/>
    <property type="match status" value="1"/>
</dbReference>
<dbReference type="InterPro" id="IPR023584">
    <property type="entry name" value="Ribosome_recyc_fac_dom"/>
</dbReference>
<feature type="coiled-coil region" evidence="3">
    <location>
        <begin position="99"/>
        <end position="126"/>
    </location>
</feature>
<protein>
    <recommendedName>
        <fullName evidence="4">Ribosome recycling factor domain-containing protein</fullName>
    </recommendedName>
</protein>
<dbReference type="InterPro" id="IPR036191">
    <property type="entry name" value="RRF_sf"/>
</dbReference>
<dbReference type="GO" id="GO:0006412">
    <property type="term" value="P:translation"/>
    <property type="evidence" value="ECO:0007669"/>
    <property type="project" value="UniProtKB-KW"/>
</dbReference>
<gene>
    <name evidence="5" type="ORF">A2991_04005</name>
</gene>
<evidence type="ECO:0000256" key="3">
    <source>
        <dbReference type="SAM" id="Coils"/>
    </source>
</evidence>
<comment type="similarity">
    <text evidence="1">Belongs to the RRF family.</text>
</comment>
<name>A0A1G2PYX0_9BACT</name>
<evidence type="ECO:0000256" key="1">
    <source>
        <dbReference type="ARBA" id="ARBA00005912"/>
    </source>
</evidence>
<dbReference type="InterPro" id="IPR002661">
    <property type="entry name" value="Ribosome_recyc_fac"/>
</dbReference>
<evidence type="ECO:0000259" key="4">
    <source>
        <dbReference type="Pfam" id="PF01765"/>
    </source>
</evidence>
<dbReference type="AlphaFoldDB" id="A0A1G2PYX0"/>
<accession>A0A1G2PYX0</accession>
<dbReference type="PANTHER" id="PTHR20982">
    <property type="entry name" value="RIBOSOME RECYCLING FACTOR"/>
    <property type="match status" value="1"/>
</dbReference>
<dbReference type="EMBL" id="MHSZ01000014">
    <property type="protein sequence ID" value="OHA53528.1"/>
    <property type="molecule type" value="Genomic_DNA"/>
</dbReference>
<evidence type="ECO:0000256" key="2">
    <source>
        <dbReference type="ARBA" id="ARBA00022917"/>
    </source>
</evidence>
<dbReference type="SUPFAM" id="SSF55194">
    <property type="entry name" value="Ribosome recycling factor, RRF"/>
    <property type="match status" value="1"/>
</dbReference>
<evidence type="ECO:0000313" key="5">
    <source>
        <dbReference type="EMBL" id="OHA53528.1"/>
    </source>
</evidence>
<sequence length="127" mass="14229">MPEAKTIAVTPWDITAVAAVGKALEQADLGAMPSIHGEVIHITLPPLTQDRRTQLLRLVGKTVEEGRIALRREREEAIEGLKVRERAGEISEDALFRGKEQVEEAVKRANEKLEELRVQKEQELETV</sequence>
<feature type="domain" description="Ribosome recycling factor" evidence="4">
    <location>
        <begin position="1"/>
        <end position="124"/>
    </location>
</feature>
<reference evidence="5 6" key="1">
    <citation type="journal article" date="2016" name="Nat. Commun.">
        <title>Thousands of microbial genomes shed light on interconnected biogeochemical processes in an aquifer system.</title>
        <authorList>
            <person name="Anantharaman K."/>
            <person name="Brown C.T."/>
            <person name="Hug L.A."/>
            <person name="Sharon I."/>
            <person name="Castelle C.J."/>
            <person name="Probst A.J."/>
            <person name="Thomas B.C."/>
            <person name="Singh A."/>
            <person name="Wilkins M.J."/>
            <person name="Karaoz U."/>
            <person name="Brodie E.L."/>
            <person name="Williams K.H."/>
            <person name="Hubbard S.S."/>
            <person name="Banfield J.F."/>
        </authorList>
    </citation>
    <scope>NUCLEOTIDE SEQUENCE [LARGE SCALE GENOMIC DNA]</scope>
</reference>
<keyword evidence="2" id="KW-0648">Protein biosynthesis</keyword>
<dbReference type="Pfam" id="PF01765">
    <property type="entry name" value="RRF"/>
    <property type="match status" value="1"/>
</dbReference>
<evidence type="ECO:0000313" key="6">
    <source>
        <dbReference type="Proteomes" id="UP000177865"/>
    </source>
</evidence>
<dbReference type="Proteomes" id="UP000177865">
    <property type="component" value="Unassembled WGS sequence"/>
</dbReference>
<comment type="caution">
    <text evidence="5">The sequence shown here is derived from an EMBL/GenBank/DDBJ whole genome shotgun (WGS) entry which is preliminary data.</text>
</comment>
<dbReference type="PANTHER" id="PTHR20982:SF3">
    <property type="entry name" value="MITOCHONDRIAL RIBOSOME RECYCLING FACTOR PSEUDO 1"/>
    <property type="match status" value="1"/>
</dbReference>
<keyword evidence="3" id="KW-0175">Coiled coil</keyword>
<organism evidence="5 6">
    <name type="scientific">Candidatus Terrybacteria bacterium RIFCSPLOWO2_01_FULL_58_14</name>
    <dbReference type="NCBI Taxonomy" id="1802369"/>
    <lineage>
        <taxon>Bacteria</taxon>
        <taxon>Candidatus Terryibacteriota</taxon>
    </lineage>
</organism>
<dbReference type="GO" id="GO:0043023">
    <property type="term" value="F:ribosomal large subunit binding"/>
    <property type="evidence" value="ECO:0007669"/>
    <property type="project" value="TreeGrafter"/>
</dbReference>
<proteinExistence type="inferred from homology"/>